<dbReference type="AlphaFoldDB" id="A0A139AMS8"/>
<feature type="domain" description="HORMA" evidence="7">
    <location>
        <begin position="14"/>
        <end position="203"/>
    </location>
</feature>
<dbReference type="PANTHER" id="PTHR11842:SF11">
    <property type="entry name" value="MITOTIC SPINDLE ASSEMBLY CHECKPOINT PROTEIN MAD2A"/>
    <property type="match status" value="1"/>
</dbReference>
<dbReference type="GO" id="GO:0005737">
    <property type="term" value="C:cytoplasm"/>
    <property type="evidence" value="ECO:0007669"/>
    <property type="project" value="TreeGrafter"/>
</dbReference>
<dbReference type="PROSITE" id="PS50815">
    <property type="entry name" value="HORMA"/>
    <property type="match status" value="1"/>
</dbReference>
<evidence type="ECO:0000256" key="6">
    <source>
        <dbReference type="ARBA" id="ARBA00023306"/>
    </source>
</evidence>
<dbReference type="GO" id="GO:1990498">
    <property type="term" value="C:mitotic spindle microtubule"/>
    <property type="evidence" value="ECO:0007669"/>
    <property type="project" value="EnsemblFungi"/>
</dbReference>
<dbReference type="GO" id="GO:0000785">
    <property type="term" value="C:chromatin"/>
    <property type="evidence" value="ECO:0007669"/>
    <property type="project" value="EnsemblFungi"/>
</dbReference>
<dbReference type="GO" id="GO:0003677">
    <property type="term" value="F:DNA binding"/>
    <property type="evidence" value="ECO:0007669"/>
    <property type="project" value="UniProtKB-KW"/>
</dbReference>
<dbReference type="GO" id="GO:0034399">
    <property type="term" value="C:nuclear periphery"/>
    <property type="evidence" value="ECO:0007669"/>
    <property type="project" value="EnsemblFungi"/>
</dbReference>
<keyword evidence="4" id="KW-0498">Mitosis</keyword>
<evidence type="ECO:0000256" key="2">
    <source>
        <dbReference type="ARBA" id="ARBA00010348"/>
    </source>
</evidence>
<dbReference type="GO" id="GO:0000776">
    <property type="term" value="C:kinetochore"/>
    <property type="evidence" value="ECO:0007669"/>
    <property type="project" value="EnsemblFungi"/>
</dbReference>
<evidence type="ECO:0000259" key="7">
    <source>
        <dbReference type="PROSITE" id="PS50815"/>
    </source>
</evidence>
<reference evidence="8 9" key="1">
    <citation type="journal article" date="2015" name="Genome Biol. Evol.">
        <title>Phylogenomic analyses indicate that early fungi evolved digesting cell walls of algal ancestors of land plants.</title>
        <authorList>
            <person name="Chang Y."/>
            <person name="Wang S."/>
            <person name="Sekimoto S."/>
            <person name="Aerts A.L."/>
            <person name="Choi C."/>
            <person name="Clum A."/>
            <person name="LaButti K.M."/>
            <person name="Lindquist E.A."/>
            <person name="Yee Ngan C."/>
            <person name="Ohm R.A."/>
            <person name="Salamov A.A."/>
            <person name="Grigoriev I.V."/>
            <person name="Spatafora J.W."/>
            <person name="Berbee M.L."/>
        </authorList>
    </citation>
    <scope>NUCLEOTIDE SEQUENCE [LARGE SCALE GENOMIC DNA]</scope>
    <source>
        <strain evidence="8 9">JEL478</strain>
    </source>
</reference>
<gene>
    <name evidence="8" type="ORF">M427DRAFT_42849</name>
</gene>
<keyword evidence="9" id="KW-1185">Reference proteome</keyword>
<dbReference type="SUPFAM" id="SSF56019">
    <property type="entry name" value="The spindle assembly checkpoint protein mad2"/>
    <property type="match status" value="1"/>
</dbReference>
<dbReference type="STRING" id="1344416.A0A139AMS8"/>
<dbReference type="GO" id="GO:0051301">
    <property type="term" value="P:cell division"/>
    <property type="evidence" value="ECO:0007669"/>
    <property type="project" value="UniProtKB-KW"/>
</dbReference>
<evidence type="ECO:0000313" key="8">
    <source>
        <dbReference type="EMBL" id="KXS17755.1"/>
    </source>
</evidence>
<dbReference type="GO" id="GO:1905318">
    <property type="term" value="P:meiosis I spindle assembly checkpoint signaling"/>
    <property type="evidence" value="ECO:0007669"/>
    <property type="project" value="EnsemblFungi"/>
</dbReference>
<dbReference type="GO" id="GO:0007094">
    <property type="term" value="P:mitotic spindle assembly checkpoint signaling"/>
    <property type="evidence" value="ECO:0007669"/>
    <property type="project" value="EnsemblFungi"/>
</dbReference>
<comment type="similarity">
    <text evidence="2">Belongs to the MAD2 family.</text>
</comment>
<dbReference type="FunFam" id="3.30.900.10:FF:000002">
    <property type="entry name" value="Mitotic spindle assembly checkpoint protein MAD2A"/>
    <property type="match status" value="1"/>
</dbReference>
<dbReference type="Pfam" id="PF02301">
    <property type="entry name" value="HORMA"/>
    <property type="match status" value="1"/>
</dbReference>
<dbReference type="EMBL" id="KQ965745">
    <property type="protein sequence ID" value="KXS17755.1"/>
    <property type="molecule type" value="Genomic_DNA"/>
</dbReference>
<dbReference type="InterPro" id="IPR003511">
    <property type="entry name" value="HORMA_dom"/>
</dbReference>
<keyword evidence="5" id="KW-0539">Nucleus</keyword>
<keyword evidence="6" id="KW-0131">Cell cycle</keyword>
<dbReference type="GO" id="GO:0005654">
    <property type="term" value="C:nucleoplasm"/>
    <property type="evidence" value="ECO:0007669"/>
    <property type="project" value="TreeGrafter"/>
</dbReference>
<keyword evidence="8" id="KW-0238">DNA-binding</keyword>
<dbReference type="InterPro" id="IPR036570">
    <property type="entry name" value="HORMA_dom_sf"/>
</dbReference>
<dbReference type="GO" id="GO:0044732">
    <property type="term" value="C:mitotic spindle pole body"/>
    <property type="evidence" value="ECO:0007669"/>
    <property type="project" value="EnsemblFungi"/>
</dbReference>
<evidence type="ECO:0000256" key="3">
    <source>
        <dbReference type="ARBA" id="ARBA00022618"/>
    </source>
</evidence>
<dbReference type="Proteomes" id="UP000070544">
    <property type="component" value="Unassembled WGS sequence"/>
</dbReference>
<dbReference type="GO" id="GO:1902499">
    <property type="term" value="P:positive regulation of protein autoubiquitination"/>
    <property type="evidence" value="ECO:0007669"/>
    <property type="project" value="EnsemblFungi"/>
</dbReference>
<sequence>MLAGTTNKFRLTLKGSTDIVTEFFEYGLNSILYQRGLYAPEDFKSFKKYGLHLLVSTDEKVQTYLKTLLSQVERWLMASAISKLVLVIISKDTRETVERWQFDVQLEKDPKNQDASITSRGLKPEKAIHDEIQAVLRQITASVSFLPILDEPCTFNVLAYTDKNAEIPPDWKDSDNAHLLPENAQHVRLRGFGTGVHRVESLVAYRSYE</sequence>
<accession>A0A139AMS8</accession>
<evidence type="ECO:0000313" key="9">
    <source>
        <dbReference type="Proteomes" id="UP000070544"/>
    </source>
</evidence>
<name>A0A139AMS8_GONPJ</name>
<protein>
    <submittedName>
        <fullName evidence="8">DNA-binding protein</fullName>
    </submittedName>
</protein>
<dbReference type="Gene3D" id="3.30.900.10">
    <property type="entry name" value="HORMA domain"/>
    <property type="match status" value="1"/>
</dbReference>
<dbReference type="OrthoDB" id="1806at2759"/>
<dbReference type="OMA" id="WQFDVEI"/>
<organism evidence="8 9">
    <name type="scientific">Gonapodya prolifera (strain JEL478)</name>
    <name type="common">Monoblepharis prolifera</name>
    <dbReference type="NCBI Taxonomy" id="1344416"/>
    <lineage>
        <taxon>Eukaryota</taxon>
        <taxon>Fungi</taxon>
        <taxon>Fungi incertae sedis</taxon>
        <taxon>Chytridiomycota</taxon>
        <taxon>Chytridiomycota incertae sedis</taxon>
        <taxon>Monoblepharidomycetes</taxon>
        <taxon>Monoblepharidales</taxon>
        <taxon>Gonapodyaceae</taxon>
        <taxon>Gonapodya</taxon>
    </lineage>
</organism>
<dbReference type="GO" id="GO:0044774">
    <property type="term" value="P:mitotic DNA integrity checkpoint signaling"/>
    <property type="evidence" value="ECO:0007669"/>
    <property type="project" value="EnsemblFungi"/>
</dbReference>
<dbReference type="InterPro" id="IPR045091">
    <property type="entry name" value="Mad2-like"/>
</dbReference>
<evidence type="ECO:0000256" key="4">
    <source>
        <dbReference type="ARBA" id="ARBA00022776"/>
    </source>
</evidence>
<evidence type="ECO:0000256" key="5">
    <source>
        <dbReference type="ARBA" id="ARBA00023242"/>
    </source>
</evidence>
<proteinExistence type="inferred from homology"/>
<evidence type="ECO:0000256" key="1">
    <source>
        <dbReference type="ARBA" id="ARBA00004123"/>
    </source>
</evidence>
<comment type="subcellular location">
    <subcellularLocation>
        <location evidence="1">Nucleus</location>
    </subcellularLocation>
</comment>
<keyword evidence="3" id="KW-0132">Cell division</keyword>
<dbReference type="GO" id="GO:1990333">
    <property type="term" value="C:mitotic checkpoint complex, CDC20-MAD2 subcomplex"/>
    <property type="evidence" value="ECO:0007669"/>
    <property type="project" value="EnsemblFungi"/>
</dbReference>
<dbReference type="PANTHER" id="PTHR11842">
    <property type="entry name" value="MITOTIC SPINDLE ASSEMBLY CHECKPOINT PROTEIN MAD2"/>
    <property type="match status" value="1"/>
</dbReference>
<dbReference type="GO" id="GO:0010997">
    <property type="term" value="F:anaphase-promoting complex binding"/>
    <property type="evidence" value="ECO:0007669"/>
    <property type="project" value="EnsemblFungi"/>
</dbReference>